<protein>
    <recommendedName>
        <fullName evidence="1">Restriction endonuclease type IV Mrr domain-containing protein</fullName>
    </recommendedName>
</protein>
<dbReference type="PANTHER" id="PTHR30015:SF7">
    <property type="entry name" value="TYPE IV METHYL-DIRECTED RESTRICTION ENZYME ECOKMRR"/>
    <property type="match status" value="1"/>
</dbReference>
<dbReference type="Proteomes" id="UP000576969">
    <property type="component" value="Unassembled WGS sequence"/>
</dbReference>
<evidence type="ECO:0000313" key="3">
    <source>
        <dbReference type="Proteomes" id="UP000576969"/>
    </source>
</evidence>
<sequence length="283" mass="30886">MVIQSHELARPPMLVLELLEEIGVAEGWFPNLTPAEIAERCASWRVRFVAFLTKDLDDRASDNRPARYEFNASDPSYIQGSCFPAPGDSPELKQAKALRSQHEQYASAIRAISWREFEGVCRGVLSVLGCDSPKLTKERNDQGVDFFGSLSLEGKLGRSIGLPGVDRNFRTWLVGQAKQYEGTVSTTELRELAGSVTLARAGVGSDDGSALLGLDMRVFDPVFFIFITAGSLTADTRLLAKRSGIIALDGESLGALLADAEVGMVDHIFDSGAFDAWVKQQLR</sequence>
<dbReference type="InterPro" id="IPR052906">
    <property type="entry name" value="Type_IV_Methyl-Rstrct_Enzyme"/>
</dbReference>
<dbReference type="AlphaFoldDB" id="A0A7Y9GN85"/>
<dbReference type="InterPro" id="IPR007560">
    <property type="entry name" value="Restrct_endonuc_IV_Mrr"/>
</dbReference>
<proteinExistence type="predicted"/>
<dbReference type="GO" id="GO:0009307">
    <property type="term" value="P:DNA restriction-modification system"/>
    <property type="evidence" value="ECO:0007669"/>
    <property type="project" value="InterPro"/>
</dbReference>
<comment type="caution">
    <text evidence="2">The sequence shown here is derived from an EMBL/GenBank/DDBJ whole genome shotgun (WGS) entry which is preliminary data.</text>
</comment>
<dbReference type="RefSeq" id="WP_179489076.1">
    <property type="nucleotide sequence ID" value="NZ_JACCBV010000001.1"/>
</dbReference>
<feature type="domain" description="Restriction endonuclease type IV Mrr" evidence="1">
    <location>
        <begin position="109"/>
        <end position="200"/>
    </location>
</feature>
<dbReference type="Pfam" id="PF04471">
    <property type="entry name" value="Mrr_cat"/>
    <property type="match status" value="1"/>
</dbReference>
<dbReference type="EMBL" id="JACCBV010000001">
    <property type="protein sequence ID" value="NYE19618.1"/>
    <property type="molecule type" value="Genomic_DNA"/>
</dbReference>
<dbReference type="GO" id="GO:0015666">
    <property type="term" value="F:restriction endodeoxyribonuclease activity"/>
    <property type="evidence" value="ECO:0007669"/>
    <property type="project" value="TreeGrafter"/>
</dbReference>
<keyword evidence="3" id="KW-1185">Reference proteome</keyword>
<dbReference type="InterPro" id="IPR011856">
    <property type="entry name" value="tRNA_endonuc-like_dom_sf"/>
</dbReference>
<name>A0A7Y9GN85_9MICO</name>
<organism evidence="2 3">
    <name type="scientific">Microbacterium immunditiarum</name>
    <dbReference type="NCBI Taxonomy" id="337480"/>
    <lineage>
        <taxon>Bacteria</taxon>
        <taxon>Bacillati</taxon>
        <taxon>Actinomycetota</taxon>
        <taxon>Actinomycetes</taxon>
        <taxon>Micrococcales</taxon>
        <taxon>Microbacteriaceae</taxon>
        <taxon>Microbacterium</taxon>
    </lineage>
</organism>
<dbReference type="Gene3D" id="3.40.1350.10">
    <property type="match status" value="1"/>
</dbReference>
<evidence type="ECO:0000313" key="2">
    <source>
        <dbReference type="EMBL" id="NYE19618.1"/>
    </source>
</evidence>
<dbReference type="GO" id="GO:0003677">
    <property type="term" value="F:DNA binding"/>
    <property type="evidence" value="ECO:0007669"/>
    <property type="project" value="InterPro"/>
</dbReference>
<reference evidence="2 3" key="1">
    <citation type="submission" date="2020-07" db="EMBL/GenBank/DDBJ databases">
        <title>Sequencing the genomes of 1000 actinobacteria strains.</title>
        <authorList>
            <person name="Klenk H.-P."/>
        </authorList>
    </citation>
    <scope>NUCLEOTIDE SEQUENCE [LARGE SCALE GENOMIC DNA]</scope>
    <source>
        <strain evidence="2 3">DSM 24662</strain>
    </source>
</reference>
<gene>
    <name evidence="2" type="ORF">BJ991_001646</name>
</gene>
<evidence type="ECO:0000259" key="1">
    <source>
        <dbReference type="Pfam" id="PF04471"/>
    </source>
</evidence>
<accession>A0A7Y9GN85</accession>
<dbReference type="PANTHER" id="PTHR30015">
    <property type="entry name" value="MRR RESTRICTION SYSTEM PROTEIN"/>
    <property type="match status" value="1"/>
</dbReference>